<dbReference type="PANTHER" id="PTHR43280:SF29">
    <property type="entry name" value="ARAC-FAMILY TRANSCRIPTIONAL REGULATOR"/>
    <property type="match status" value="1"/>
</dbReference>
<dbReference type="InterPro" id="IPR018060">
    <property type="entry name" value="HTH_AraC"/>
</dbReference>
<dbReference type="RefSeq" id="WP_119645721.1">
    <property type="nucleotide sequence ID" value="NZ_QXFI01000006.1"/>
</dbReference>
<dbReference type="OrthoDB" id="9779074at2"/>
<comment type="caution">
    <text evidence="6">The sequence shown here is derived from an EMBL/GenBank/DDBJ whole genome shotgun (WGS) entry which is preliminary data.</text>
</comment>
<keyword evidence="2" id="KW-0238">DNA-binding</keyword>
<feature type="transmembrane region" description="Helical" evidence="4">
    <location>
        <begin position="38"/>
        <end position="60"/>
    </location>
</feature>
<evidence type="ECO:0000256" key="1">
    <source>
        <dbReference type="ARBA" id="ARBA00023015"/>
    </source>
</evidence>
<dbReference type="Proteomes" id="UP000321621">
    <property type="component" value="Unassembled WGS sequence"/>
</dbReference>
<reference evidence="7 9" key="2">
    <citation type="submission" date="2019-07" db="EMBL/GenBank/DDBJ databases">
        <title>Draft genome of two Muricauda strains isolated from deep sea.</title>
        <authorList>
            <person name="Sun C."/>
        </authorList>
    </citation>
    <scope>NUCLEOTIDE SEQUENCE [LARGE SCALE GENOMIC DNA]</scope>
    <source>
        <strain evidence="7 9">72</strain>
    </source>
</reference>
<feature type="transmembrane region" description="Helical" evidence="4">
    <location>
        <begin position="123"/>
        <end position="144"/>
    </location>
</feature>
<evidence type="ECO:0000313" key="6">
    <source>
        <dbReference type="EMBL" id="RIV47453.1"/>
    </source>
</evidence>
<dbReference type="Proteomes" id="UP000266691">
    <property type="component" value="Unassembled WGS sequence"/>
</dbReference>
<dbReference type="PROSITE" id="PS01124">
    <property type="entry name" value="HTH_ARAC_FAMILY_2"/>
    <property type="match status" value="1"/>
</dbReference>
<proteinExistence type="predicted"/>
<feature type="transmembrane region" description="Helical" evidence="4">
    <location>
        <begin position="72"/>
        <end position="92"/>
    </location>
</feature>
<accession>A0A3A1NLX8</accession>
<feature type="domain" description="HTH araC/xylS-type" evidence="5">
    <location>
        <begin position="257"/>
        <end position="361"/>
    </location>
</feature>
<keyword evidence="9" id="KW-1185">Reference proteome</keyword>
<evidence type="ECO:0000256" key="3">
    <source>
        <dbReference type="ARBA" id="ARBA00023163"/>
    </source>
</evidence>
<evidence type="ECO:0000313" key="9">
    <source>
        <dbReference type="Proteomes" id="UP000321621"/>
    </source>
</evidence>
<keyword evidence="1" id="KW-0805">Transcription regulation</keyword>
<gene>
    <name evidence="6" type="ORF">D2V05_00745</name>
    <name evidence="7" type="ORF">FQ017_00735</name>
</gene>
<sequence>MSSLELIASLGKIIFFLMVLFSFFLFTVKSEKKMANRIFAIFLLVTALDLSGLFLIGFFMEHPNFRILKTSSTLLQMPLFYFYVLSVCYSDFRIKPKHWLHGALFLLFVLVFKITSISEQSLFYFSIVVEVQYFSYIFAVFHALKRYKTLYLENYSNADRTGYQWLFRITLFFCFAHVFVLLKMGALFLGSEGNLIQVLYIIISLTALFIICWFVLTALYHPQLFTGIKTGLVPVHSILREKETETEKDDETLEAIQKLLHFMENEKPYLDFELTLEKLASHLQMPDRDLSILINHHLGKHFFDFINEYRIDKAKEILENPDNRKLTILEIIYQVGFNSKSSFYTAFKKITHQTPKAYRKAALSQ</sequence>
<dbReference type="PANTHER" id="PTHR43280">
    <property type="entry name" value="ARAC-FAMILY TRANSCRIPTIONAL REGULATOR"/>
    <property type="match status" value="1"/>
</dbReference>
<keyword evidence="4" id="KW-0812">Transmembrane</keyword>
<organism evidence="6 8">
    <name type="scientific">Flagellimonas pelagia</name>
    <dbReference type="NCBI Taxonomy" id="2306998"/>
    <lineage>
        <taxon>Bacteria</taxon>
        <taxon>Pseudomonadati</taxon>
        <taxon>Bacteroidota</taxon>
        <taxon>Flavobacteriia</taxon>
        <taxon>Flavobacteriales</taxon>
        <taxon>Flavobacteriaceae</taxon>
        <taxon>Flagellimonas</taxon>
    </lineage>
</organism>
<dbReference type="GO" id="GO:0003700">
    <property type="term" value="F:DNA-binding transcription factor activity"/>
    <property type="evidence" value="ECO:0007669"/>
    <property type="project" value="InterPro"/>
</dbReference>
<evidence type="ECO:0000256" key="4">
    <source>
        <dbReference type="SAM" id="Phobius"/>
    </source>
</evidence>
<dbReference type="EMBL" id="QXFI01000006">
    <property type="protein sequence ID" value="RIV47453.1"/>
    <property type="molecule type" value="Genomic_DNA"/>
</dbReference>
<dbReference type="EMBL" id="VNWK01000006">
    <property type="protein sequence ID" value="TXK01287.1"/>
    <property type="molecule type" value="Genomic_DNA"/>
</dbReference>
<reference evidence="6 8" key="1">
    <citation type="submission" date="2018-08" db="EMBL/GenBank/DDBJ databases">
        <title>Proposal of Muricauda 72 sp.nov. and Muricauda NH166 sp.nov., isolated from seawater.</title>
        <authorList>
            <person name="Cheng H."/>
            <person name="Wu Y.-H."/>
            <person name="Guo L.-L."/>
            <person name="Xu X.-W."/>
        </authorList>
    </citation>
    <scope>NUCLEOTIDE SEQUENCE [LARGE SCALE GENOMIC DNA]</scope>
    <source>
        <strain evidence="6 8">72</strain>
    </source>
</reference>
<dbReference type="SMART" id="SM00342">
    <property type="entry name" value="HTH_ARAC"/>
    <property type="match status" value="1"/>
</dbReference>
<dbReference type="SUPFAM" id="SSF46689">
    <property type="entry name" value="Homeodomain-like"/>
    <property type="match status" value="1"/>
</dbReference>
<evidence type="ECO:0000259" key="5">
    <source>
        <dbReference type="PROSITE" id="PS01124"/>
    </source>
</evidence>
<keyword evidence="3" id="KW-0804">Transcription</keyword>
<feature type="transmembrane region" description="Helical" evidence="4">
    <location>
        <begin position="6"/>
        <end position="26"/>
    </location>
</feature>
<feature type="transmembrane region" description="Helical" evidence="4">
    <location>
        <begin position="165"/>
        <end position="189"/>
    </location>
</feature>
<evidence type="ECO:0000256" key="2">
    <source>
        <dbReference type="ARBA" id="ARBA00023125"/>
    </source>
</evidence>
<keyword evidence="4" id="KW-1133">Transmembrane helix</keyword>
<feature type="transmembrane region" description="Helical" evidence="4">
    <location>
        <begin position="195"/>
        <end position="220"/>
    </location>
</feature>
<name>A0A3A1NLX8_9FLAO</name>
<dbReference type="AlphaFoldDB" id="A0A3A1NLX8"/>
<dbReference type="GO" id="GO:0043565">
    <property type="term" value="F:sequence-specific DNA binding"/>
    <property type="evidence" value="ECO:0007669"/>
    <property type="project" value="InterPro"/>
</dbReference>
<dbReference type="InterPro" id="IPR009057">
    <property type="entry name" value="Homeodomain-like_sf"/>
</dbReference>
<feature type="transmembrane region" description="Helical" evidence="4">
    <location>
        <begin position="99"/>
        <end position="117"/>
    </location>
</feature>
<protein>
    <submittedName>
        <fullName evidence="6">AraC family transcriptional regulator</fullName>
    </submittedName>
    <submittedName>
        <fullName evidence="7">Helix-turn-helix transcriptional regulator</fullName>
    </submittedName>
</protein>
<evidence type="ECO:0000313" key="7">
    <source>
        <dbReference type="EMBL" id="TXK01287.1"/>
    </source>
</evidence>
<dbReference type="Pfam" id="PF12833">
    <property type="entry name" value="HTH_18"/>
    <property type="match status" value="1"/>
</dbReference>
<evidence type="ECO:0000313" key="8">
    <source>
        <dbReference type="Proteomes" id="UP000266691"/>
    </source>
</evidence>
<dbReference type="Gene3D" id="1.10.10.60">
    <property type="entry name" value="Homeodomain-like"/>
    <property type="match status" value="2"/>
</dbReference>
<keyword evidence="4" id="KW-0472">Membrane</keyword>